<keyword evidence="9" id="KW-0844">Vision</keyword>
<feature type="domain" description="G-protein coupled receptors family 1 profile" evidence="10">
    <location>
        <begin position="6"/>
        <end position="70"/>
    </location>
</feature>
<evidence type="ECO:0000256" key="5">
    <source>
        <dbReference type="ARBA" id="ARBA00023040"/>
    </source>
</evidence>
<keyword evidence="6" id="KW-0472">Membrane</keyword>
<sequence length="70" mass="7423">MAGLTGNCLVLWIFGTSRNLRGGTNLLVMNLALADLLMMASQSPVLVANCYAMTWTFGPTACEVRGIKSG</sequence>
<keyword evidence="3" id="KW-0812">Transmembrane</keyword>
<evidence type="ECO:0000256" key="1">
    <source>
        <dbReference type="ARBA" id="ARBA00004141"/>
    </source>
</evidence>
<dbReference type="AlphaFoldDB" id="A0A5B7HXE4"/>
<evidence type="ECO:0000256" key="6">
    <source>
        <dbReference type="ARBA" id="ARBA00023136"/>
    </source>
</evidence>
<evidence type="ECO:0000256" key="3">
    <source>
        <dbReference type="ARBA" id="ARBA00022692"/>
    </source>
</evidence>
<keyword evidence="12" id="KW-1185">Reference proteome</keyword>
<keyword evidence="9" id="KW-0716">Sensory transduction</keyword>
<reference evidence="11 12" key="1">
    <citation type="submission" date="2019-05" db="EMBL/GenBank/DDBJ databases">
        <title>Another draft genome of Portunus trituberculatus and its Hox gene families provides insights of decapod evolution.</title>
        <authorList>
            <person name="Jeong J.-H."/>
            <person name="Song I."/>
            <person name="Kim S."/>
            <person name="Choi T."/>
            <person name="Kim D."/>
            <person name="Ryu S."/>
            <person name="Kim W."/>
        </authorList>
    </citation>
    <scope>NUCLEOTIDE SEQUENCE [LARGE SCALE GENOMIC DNA]</scope>
    <source>
        <tissue evidence="11">Muscle</tissue>
    </source>
</reference>
<comment type="caution">
    <text evidence="11">The sequence shown here is derived from an EMBL/GenBank/DDBJ whole genome shotgun (WGS) entry which is preliminary data.</text>
</comment>
<comment type="subcellular location">
    <subcellularLocation>
        <location evidence="1">Membrane</location>
        <topology evidence="1">Multi-pass membrane protein</topology>
    </subcellularLocation>
</comment>
<dbReference type="PROSITE" id="PS50262">
    <property type="entry name" value="G_PROTEIN_RECEP_F1_2"/>
    <property type="match status" value="1"/>
</dbReference>
<dbReference type="InterPro" id="IPR017452">
    <property type="entry name" value="GPCR_Rhodpsn_7TM"/>
</dbReference>
<dbReference type="SUPFAM" id="SSF81321">
    <property type="entry name" value="Family A G protein-coupled receptor-like"/>
    <property type="match status" value="1"/>
</dbReference>
<evidence type="ECO:0000256" key="9">
    <source>
        <dbReference type="ARBA" id="ARBA00023305"/>
    </source>
</evidence>
<dbReference type="OrthoDB" id="9996086at2759"/>
<dbReference type="InterPro" id="IPR000276">
    <property type="entry name" value="GPCR_Rhodpsn"/>
</dbReference>
<keyword evidence="5" id="KW-0297">G-protein coupled receptor</keyword>
<dbReference type="Gene3D" id="1.20.1070.10">
    <property type="entry name" value="Rhodopsin 7-helix transmembrane proteins"/>
    <property type="match status" value="1"/>
</dbReference>
<dbReference type="GO" id="GO:0007601">
    <property type="term" value="P:visual perception"/>
    <property type="evidence" value="ECO:0007669"/>
    <property type="project" value="UniProtKB-KW"/>
</dbReference>
<proteinExistence type="inferred from homology"/>
<gene>
    <name evidence="11" type="primary">Bcop</name>
    <name evidence="11" type="ORF">E2C01_068980</name>
</gene>
<dbReference type="Pfam" id="PF00001">
    <property type="entry name" value="7tm_1"/>
    <property type="match status" value="1"/>
</dbReference>
<dbReference type="Proteomes" id="UP000324222">
    <property type="component" value="Unassembled WGS sequence"/>
</dbReference>
<evidence type="ECO:0000313" key="12">
    <source>
        <dbReference type="Proteomes" id="UP000324222"/>
    </source>
</evidence>
<evidence type="ECO:0000256" key="4">
    <source>
        <dbReference type="ARBA" id="ARBA00022989"/>
    </source>
</evidence>
<evidence type="ECO:0000256" key="8">
    <source>
        <dbReference type="ARBA" id="ARBA00023224"/>
    </source>
</evidence>
<evidence type="ECO:0000256" key="2">
    <source>
        <dbReference type="ARBA" id="ARBA00010663"/>
    </source>
</evidence>
<evidence type="ECO:0000256" key="7">
    <source>
        <dbReference type="ARBA" id="ARBA00023170"/>
    </source>
</evidence>
<keyword evidence="8" id="KW-0807">Transducer</keyword>
<accession>A0A5B7HXE4</accession>
<dbReference type="PANTHER" id="PTHR24240">
    <property type="entry name" value="OPSIN"/>
    <property type="match status" value="1"/>
</dbReference>
<keyword evidence="4" id="KW-1133">Transmembrane helix</keyword>
<dbReference type="InterPro" id="IPR050125">
    <property type="entry name" value="GPCR_opsins"/>
</dbReference>
<name>A0A5B7HXE4_PORTR</name>
<organism evidence="11 12">
    <name type="scientific">Portunus trituberculatus</name>
    <name type="common">Swimming crab</name>
    <name type="synonym">Neptunus trituberculatus</name>
    <dbReference type="NCBI Taxonomy" id="210409"/>
    <lineage>
        <taxon>Eukaryota</taxon>
        <taxon>Metazoa</taxon>
        <taxon>Ecdysozoa</taxon>
        <taxon>Arthropoda</taxon>
        <taxon>Crustacea</taxon>
        <taxon>Multicrustacea</taxon>
        <taxon>Malacostraca</taxon>
        <taxon>Eumalacostraca</taxon>
        <taxon>Eucarida</taxon>
        <taxon>Decapoda</taxon>
        <taxon>Pleocyemata</taxon>
        <taxon>Brachyura</taxon>
        <taxon>Eubrachyura</taxon>
        <taxon>Portunoidea</taxon>
        <taxon>Portunidae</taxon>
        <taxon>Portuninae</taxon>
        <taxon>Portunus</taxon>
    </lineage>
</organism>
<keyword evidence="7" id="KW-0675">Receptor</keyword>
<evidence type="ECO:0000259" key="10">
    <source>
        <dbReference type="PROSITE" id="PS50262"/>
    </source>
</evidence>
<dbReference type="EMBL" id="VSRR010039299">
    <property type="protein sequence ID" value="MPC74613.1"/>
    <property type="molecule type" value="Genomic_DNA"/>
</dbReference>
<protein>
    <submittedName>
        <fullName evidence="11">Ceropsin</fullName>
    </submittedName>
</protein>
<dbReference type="GO" id="GO:0016020">
    <property type="term" value="C:membrane"/>
    <property type="evidence" value="ECO:0007669"/>
    <property type="project" value="UniProtKB-SubCell"/>
</dbReference>
<evidence type="ECO:0000313" key="11">
    <source>
        <dbReference type="EMBL" id="MPC74613.1"/>
    </source>
</evidence>
<dbReference type="GO" id="GO:0004930">
    <property type="term" value="F:G protein-coupled receptor activity"/>
    <property type="evidence" value="ECO:0007669"/>
    <property type="project" value="UniProtKB-KW"/>
</dbReference>
<comment type="similarity">
    <text evidence="2">Belongs to the G-protein coupled receptor 1 family.</text>
</comment>